<protein>
    <submittedName>
        <fullName evidence="2">Uncharacterized protein</fullName>
    </submittedName>
</protein>
<reference evidence="2" key="1">
    <citation type="submission" date="2021-02" db="EMBL/GenBank/DDBJ databases">
        <authorList>
            <person name="Nowell W R."/>
        </authorList>
    </citation>
    <scope>NUCLEOTIDE SEQUENCE</scope>
</reference>
<evidence type="ECO:0000313" key="1">
    <source>
        <dbReference type="EMBL" id="CAF1540928.1"/>
    </source>
</evidence>
<feature type="non-terminal residue" evidence="2">
    <location>
        <position position="1"/>
    </location>
</feature>
<dbReference type="AlphaFoldDB" id="A0A8S2U8D9"/>
<dbReference type="Proteomes" id="UP000677228">
    <property type="component" value="Unassembled WGS sequence"/>
</dbReference>
<dbReference type="EMBL" id="CAJNOK010038845">
    <property type="protein sequence ID" value="CAF1540928.1"/>
    <property type="molecule type" value="Genomic_DNA"/>
</dbReference>
<evidence type="ECO:0000313" key="2">
    <source>
        <dbReference type="EMBL" id="CAF4329248.1"/>
    </source>
</evidence>
<organism evidence="2 3">
    <name type="scientific">Didymodactylos carnosus</name>
    <dbReference type="NCBI Taxonomy" id="1234261"/>
    <lineage>
        <taxon>Eukaryota</taxon>
        <taxon>Metazoa</taxon>
        <taxon>Spiralia</taxon>
        <taxon>Gnathifera</taxon>
        <taxon>Rotifera</taxon>
        <taxon>Eurotatoria</taxon>
        <taxon>Bdelloidea</taxon>
        <taxon>Philodinida</taxon>
        <taxon>Philodinidae</taxon>
        <taxon>Didymodactylos</taxon>
    </lineage>
</organism>
<comment type="caution">
    <text evidence="2">The sequence shown here is derived from an EMBL/GenBank/DDBJ whole genome shotgun (WGS) entry which is preliminary data.</text>
</comment>
<dbReference type="EMBL" id="CAJOBA010061180">
    <property type="protein sequence ID" value="CAF4329248.1"/>
    <property type="molecule type" value="Genomic_DNA"/>
</dbReference>
<accession>A0A8S2U8D9</accession>
<evidence type="ECO:0000313" key="3">
    <source>
        <dbReference type="Proteomes" id="UP000682733"/>
    </source>
</evidence>
<gene>
    <name evidence="1" type="ORF">OVA965_LOCUS38772</name>
    <name evidence="2" type="ORF">TMI583_LOCUS39988</name>
</gene>
<dbReference type="Proteomes" id="UP000682733">
    <property type="component" value="Unassembled WGS sequence"/>
</dbReference>
<sequence length="245" mass="29134">DKDTLESLTIFDKYVKAKYVHIKLIERFYDDKNIDLERVACIGYLNEESAPKKFEKLERLPQSFNLHRKILQTFNPLHEDFEEILSENTHFFVRTNDQDVKNTVQKIAEENNQSLEKSINDKTLYAIIDMDEEEKYVLTDNNSDEILLLKHVSYVSIYFDILNKIAQHVKNLHIVIFDCIKNDSHKKWFPTTSSDDNDLFYFSKNKNDDGDYPKLYDEDKIYWLLLKSVLNFIKKSTQLNEIKSN</sequence>
<proteinExistence type="predicted"/>
<name>A0A8S2U8D9_9BILA</name>